<reference evidence="2 3" key="1">
    <citation type="submission" date="2017-07" db="EMBL/GenBank/DDBJ databases">
        <title>Draft Genome Sequences of Select Purple Nonsulfur Bacteria.</title>
        <authorList>
            <person name="Lasarre B."/>
            <person name="Mckinlay J.B."/>
        </authorList>
    </citation>
    <scope>NUCLEOTIDE SEQUENCE [LARGE SCALE GENOMIC DNA]</scope>
    <source>
        <strain evidence="2 3">DSM 11290</strain>
    </source>
</reference>
<sequence length="499" mass="55948">MPRSSSSRRCGLERLTNDPLPPAPLHFPEDQEDRRHQRGTGAVAGLRAGRRGDPHCRQGRREECRPRAAKLRHCAGSAAVVLALQEALGRRRPPCRALLLESHDGRAGAEPGGRKDVRRLPQGVRRAEPLGPGGLLLFLALQEGRQAAVLRGIRADRQMAQTRQQFRDLQPEEPDRRRRRHALRAAVGGLFGVRRRPRHCRSAGVAACQDGSPARGLRGLSQLLHRRDARGRGQDLRPRDRRLRLHILGAGPHPMIVSHAHEFIFLKTRKTGGTSVELALSTICGPDDVITWLGRDEKLREGRGPQNTEPDRGTLPLSLRLRLALGGNARALGAVYANHMPARPARRLIGRGAWDRYFKFSIERNPWDRQVSYYYYRCRDPKTRPDFKTWLTDPGAKARIDNFRIYGIDGKIVVDQVLRYETLSADFDAAMARIGIANPPELPHAKAKARPRKENYQSHYDDETRALVGDWYAREIAAFGYRFDGVAAMTQAEPAEAGA</sequence>
<dbReference type="EMBL" id="NPEV01000061">
    <property type="protein sequence ID" value="RAI24962.1"/>
    <property type="molecule type" value="Genomic_DNA"/>
</dbReference>
<feature type="compositionally biased region" description="Basic and acidic residues" evidence="1">
    <location>
        <begin position="50"/>
        <end position="64"/>
    </location>
</feature>
<comment type="caution">
    <text evidence="2">The sequence shown here is derived from an EMBL/GenBank/DDBJ whole genome shotgun (WGS) entry which is preliminary data.</text>
</comment>
<dbReference type="Gene3D" id="3.40.50.300">
    <property type="entry name" value="P-loop containing nucleotide triphosphate hydrolases"/>
    <property type="match status" value="1"/>
</dbReference>
<protein>
    <recommendedName>
        <fullName evidence="4">Sulfotransferase domain-containing protein</fullName>
    </recommendedName>
</protein>
<dbReference type="InterPro" id="IPR027417">
    <property type="entry name" value="P-loop_NTPase"/>
</dbReference>
<gene>
    <name evidence="2" type="ORF">CH339_20480</name>
</gene>
<proteinExistence type="predicted"/>
<dbReference type="AlphaFoldDB" id="A0A327JJI6"/>
<dbReference type="Proteomes" id="UP000249299">
    <property type="component" value="Unassembled WGS sequence"/>
</dbReference>
<dbReference type="GO" id="GO:0016020">
    <property type="term" value="C:membrane"/>
    <property type="evidence" value="ECO:0007669"/>
    <property type="project" value="InterPro"/>
</dbReference>
<evidence type="ECO:0000313" key="2">
    <source>
        <dbReference type="EMBL" id="RAI24962.1"/>
    </source>
</evidence>
<evidence type="ECO:0008006" key="4">
    <source>
        <dbReference type="Google" id="ProtNLM"/>
    </source>
</evidence>
<dbReference type="Pfam" id="PF03567">
    <property type="entry name" value="Sulfotransfer_2"/>
    <property type="match status" value="1"/>
</dbReference>
<dbReference type="GO" id="GO:0008146">
    <property type="term" value="F:sulfotransferase activity"/>
    <property type="evidence" value="ECO:0007669"/>
    <property type="project" value="InterPro"/>
</dbReference>
<feature type="region of interest" description="Disordered" evidence="1">
    <location>
        <begin position="1"/>
        <end position="64"/>
    </location>
</feature>
<keyword evidence="3" id="KW-1185">Reference proteome</keyword>
<name>A0A327JJI6_9HYPH</name>
<accession>A0A327JJI6</accession>
<organism evidence="2 3">
    <name type="scientific">Rhodobium orientis</name>
    <dbReference type="NCBI Taxonomy" id="34017"/>
    <lineage>
        <taxon>Bacteria</taxon>
        <taxon>Pseudomonadati</taxon>
        <taxon>Pseudomonadota</taxon>
        <taxon>Alphaproteobacteria</taxon>
        <taxon>Hyphomicrobiales</taxon>
        <taxon>Rhodobiaceae</taxon>
        <taxon>Rhodobium</taxon>
    </lineage>
</organism>
<evidence type="ECO:0000313" key="3">
    <source>
        <dbReference type="Proteomes" id="UP000249299"/>
    </source>
</evidence>
<dbReference type="SUPFAM" id="SSF52540">
    <property type="entry name" value="P-loop containing nucleoside triphosphate hydrolases"/>
    <property type="match status" value="1"/>
</dbReference>
<evidence type="ECO:0000256" key="1">
    <source>
        <dbReference type="SAM" id="MobiDB-lite"/>
    </source>
</evidence>
<dbReference type="InterPro" id="IPR005331">
    <property type="entry name" value="Sulfotransferase"/>
</dbReference>